<dbReference type="Pfam" id="PF07727">
    <property type="entry name" value="RVT_2"/>
    <property type="match status" value="1"/>
</dbReference>
<dbReference type="AlphaFoldDB" id="A0A699HFT3"/>
<reference evidence="5" key="1">
    <citation type="journal article" date="2019" name="Sci. Rep.">
        <title>Draft genome of Tanacetum cinerariifolium, the natural source of mosquito coil.</title>
        <authorList>
            <person name="Yamashiro T."/>
            <person name="Shiraishi A."/>
            <person name="Satake H."/>
            <person name="Nakayama K."/>
        </authorList>
    </citation>
    <scope>NUCLEOTIDE SEQUENCE</scope>
</reference>
<dbReference type="PROSITE" id="PS50994">
    <property type="entry name" value="INTEGRASE"/>
    <property type="match status" value="1"/>
</dbReference>
<feature type="domain" description="Integrase catalytic" evidence="4">
    <location>
        <begin position="604"/>
        <end position="711"/>
    </location>
</feature>
<feature type="compositionally biased region" description="Low complexity" evidence="3">
    <location>
        <begin position="434"/>
        <end position="445"/>
    </location>
</feature>
<feature type="region of interest" description="Disordered" evidence="3">
    <location>
        <begin position="332"/>
        <end position="351"/>
    </location>
</feature>
<keyword evidence="2" id="KW-0378">Hydrolase</keyword>
<dbReference type="GO" id="GO:0015074">
    <property type="term" value="P:DNA integration"/>
    <property type="evidence" value="ECO:0007669"/>
    <property type="project" value="InterPro"/>
</dbReference>
<comment type="caution">
    <text evidence="5">The sequence shown here is derived from an EMBL/GenBank/DDBJ whole genome shotgun (WGS) entry which is preliminary data.</text>
</comment>
<dbReference type="GO" id="GO:0016787">
    <property type="term" value="F:hydrolase activity"/>
    <property type="evidence" value="ECO:0007669"/>
    <property type="project" value="UniProtKB-KW"/>
</dbReference>
<evidence type="ECO:0000256" key="3">
    <source>
        <dbReference type="SAM" id="MobiDB-lite"/>
    </source>
</evidence>
<name>A0A699HFT3_TANCI</name>
<protein>
    <submittedName>
        <fullName evidence="5">Putative ribonuclease H-like domain-containing protein</fullName>
    </submittedName>
</protein>
<dbReference type="PANTHER" id="PTHR42648">
    <property type="entry name" value="TRANSPOSASE, PUTATIVE-RELATED"/>
    <property type="match status" value="1"/>
</dbReference>
<sequence>MSSACDTENYNVSPLSDSYPVMRSRLQFFNAKYARCLISNGHLITSNAPQLDNEYFEQIDTDDLEEIDLKWQVAMLTMRVKRLIKKTGRKLDLNGKETIGFDKTKVECYNCHSICHFARECRAPRNQRNRYRDAPTRNAPVDTSTTNALVVQDGIGYQMGFESLEARIVVHEKNEAIYEEDIAFLKYDVQVKDISIKEIKYQLENDLKEKDDLKLKIEKFETCSKNLTKLINSQISAIVKTGLGYDGQMNENDLNEIHENESEVLNTVVNSRKSDGDDNQVNDRFRKGKGYHAVPLPYTGNYMPQRADLSFARLDNYVFMSKVSETITSVPKIKSNPSKTSKDSLEKPKTVRSSALLIKELESDSDDENVFKPKEVKKTVKPSLENIKFVNARNTTVENKNKAKKPKKFSQSPRAAVLTKSRQVPVNAAKQSSHRAATSVSAARRVNTIASRPNVNNTLPTPYSYRKPHSPRPKGNLIDHISKNSGSYTLKRFNYVDPQGRLKSDQGIIDSGFSRHMTRNKSYLTDYQGINGGFVAFGVNAKGDESNLWHRKLGHINVKTINKLVRRNLVRGLPSKLFENDHTYVACQKGKQHKAFCKTKTVSSICKPLQLLHMDLFGPVSIKSINKKTYCLVVTDDFSRFSRVFCFATKDETPEIFKNFIASIENQMDHNVKKIRCDNGTEFKNRIMNEFCEIKGVRREFSITRTPQQNGTEPIWMFDIDTLTMSMNYQQVVAGNQANSNAGLKSLEDEVAGDARKKSTKVPRKENGVQDPAKEDPGRERAQRNKFEIMFGQDKDANSNRMFTHDTRIFSGAYDDEVNGVEADFNNLELTTVVSPIPTTRIHKDHPKEIEAIRLFLAYASFMGFIVYQMDVKSAFLYGILKEEVYVFQPPGFEDLHFLDKVYKVEKALYGLLQAPRACQDKYVADIMKKFDFSSVKTTSTLIETNKALLKDEEAKDIDVHLYRQMIRSLMYLTTSRPDIMFVVYACAR</sequence>
<evidence type="ECO:0000313" key="5">
    <source>
        <dbReference type="EMBL" id="GEY22815.1"/>
    </source>
</evidence>
<dbReference type="Pfam" id="PF13976">
    <property type="entry name" value="gag_pre-integrs"/>
    <property type="match status" value="1"/>
</dbReference>
<feature type="compositionally biased region" description="Polar residues" evidence="3">
    <location>
        <begin position="448"/>
        <end position="461"/>
    </location>
</feature>
<gene>
    <name evidence="5" type="ORF">Tci_394789</name>
</gene>
<dbReference type="SUPFAM" id="SSF53098">
    <property type="entry name" value="Ribonuclease H-like"/>
    <property type="match status" value="1"/>
</dbReference>
<evidence type="ECO:0000256" key="2">
    <source>
        <dbReference type="ARBA" id="ARBA00022801"/>
    </source>
</evidence>
<feature type="compositionally biased region" description="Basic and acidic residues" evidence="3">
    <location>
        <begin position="340"/>
        <end position="349"/>
    </location>
</feature>
<dbReference type="GO" id="GO:0008270">
    <property type="term" value="F:zinc ion binding"/>
    <property type="evidence" value="ECO:0007669"/>
    <property type="project" value="InterPro"/>
</dbReference>
<organism evidence="5">
    <name type="scientific">Tanacetum cinerariifolium</name>
    <name type="common">Dalmatian daisy</name>
    <name type="synonym">Chrysanthemum cinerariifolium</name>
    <dbReference type="NCBI Taxonomy" id="118510"/>
    <lineage>
        <taxon>Eukaryota</taxon>
        <taxon>Viridiplantae</taxon>
        <taxon>Streptophyta</taxon>
        <taxon>Embryophyta</taxon>
        <taxon>Tracheophyta</taxon>
        <taxon>Spermatophyta</taxon>
        <taxon>Magnoliopsida</taxon>
        <taxon>eudicotyledons</taxon>
        <taxon>Gunneridae</taxon>
        <taxon>Pentapetalae</taxon>
        <taxon>asterids</taxon>
        <taxon>campanulids</taxon>
        <taxon>Asterales</taxon>
        <taxon>Asteraceae</taxon>
        <taxon>Asteroideae</taxon>
        <taxon>Anthemideae</taxon>
        <taxon>Anthemidinae</taxon>
        <taxon>Tanacetum</taxon>
    </lineage>
</organism>
<dbReference type="InterPro" id="IPR036397">
    <property type="entry name" value="RNaseH_sf"/>
</dbReference>
<dbReference type="EMBL" id="BKCJ010161547">
    <property type="protein sequence ID" value="GEY22815.1"/>
    <property type="molecule type" value="Genomic_DNA"/>
</dbReference>
<dbReference type="InterPro" id="IPR039537">
    <property type="entry name" value="Retrotran_Ty1/copia-like"/>
</dbReference>
<accession>A0A699HFT3</accession>
<feature type="region of interest" description="Disordered" evidence="3">
    <location>
        <begin position="398"/>
        <end position="477"/>
    </location>
</feature>
<dbReference type="GO" id="GO:0003676">
    <property type="term" value="F:nucleic acid binding"/>
    <property type="evidence" value="ECO:0007669"/>
    <property type="project" value="InterPro"/>
</dbReference>
<dbReference type="InterPro" id="IPR025724">
    <property type="entry name" value="GAG-pre-integrase_dom"/>
</dbReference>
<feature type="compositionally biased region" description="Basic and acidic residues" evidence="3">
    <location>
        <begin position="753"/>
        <end position="782"/>
    </location>
</feature>
<feature type="region of interest" description="Disordered" evidence="3">
    <location>
        <begin position="749"/>
        <end position="782"/>
    </location>
</feature>
<dbReference type="Gene3D" id="3.30.420.10">
    <property type="entry name" value="Ribonuclease H-like superfamily/Ribonuclease H"/>
    <property type="match status" value="1"/>
</dbReference>
<dbReference type="SUPFAM" id="SSF57756">
    <property type="entry name" value="Retrovirus zinc finger-like domains"/>
    <property type="match status" value="1"/>
</dbReference>
<feature type="non-terminal residue" evidence="5">
    <location>
        <position position="989"/>
    </location>
</feature>
<dbReference type="InterPro" id="IPR012337">
    <property type="entry name" value="RNaseH-like_sf"/>
</dbReference>
<evidence type="ECO:0000259" key="4">
    <source>
        <dbReference type="PROSITE" id="PS50994"/>
    </source>
</evidence>
<dbReference type="Pfam" id="PF00665">
    <property type="entry name" value="rve"/>
    <property type="match status" value="1"/>
</dbReference>
<dbReference type="PANTHER" id="PTHR42648:SF32">
    <property type="entry name" value="RIBONUCLEASE H-LIKE DOMAIN, GAG-PRE-INTEGRASE DOMAIN PROTEIN-RELATED"/>
    <property type="match status" value="1"/>
</dbReference>
<dbReference type="InterPro" id="IPR013103">
    <property type="entry name" value="RVT_2"/>
</dbReference>
<proteinExistence type="predicted"/>
<dbReference type="InterPro" id="IPR001584">
    <property type="entry name" value="Integrase_cat-core"/>
</dbReference>
<keyword evidence="1" id="KW-0479">Metal-binding</keyword>
<evidence type="ECO:0000256" key="1">
    <source>
        <dbReference type="ARBA" id="ARBA00022723"/>
    </source>
</evidence>
<dbReference type="InterPro" id="IPR036875">
    <property type="entry name" value="Znf_CCHC_sf"/>
</dbReference>